<reference evidence="2 3" key="1">
    <citation type="submission" date="2016-11" db="EMBL/GenBank/DDBJ databases">
        <title>Gramella sp. LPB0144 isolated from marine environment.</title>
        <authorList>
            <person name="Kim E."/>
            <person name="Yi H."/>
        </authorList>
    </citation>
    <scope>NUCLEOTIDE SEQUENCE [LARGE SCALE GENOMIC DNA]</scope>
    <source>
        <strain evidence="2 3">LPB0144</strain>
    </source>
</reference>
<dbReference type="KEGG" id="grl:LPB144_03670"/>
<organism evidence="2 3">
    <name type="scientific">Christiangramia salexigens</name>
    <dbReference type="NCBI Taxonomy" id="1913577"/>
    <lineage>
        <taxon>Bacteria</taxon>
        <taxon>Pseudomonadati</taxon>
        <taxon>Bacteroidota</taxon>
        <taxon>Flavobacteriia</taxon>
        <taxon>Flavobacteriales</taxon>
        <taxon>Flavobacteriaceae</taxon>
        <taxon>Christiangramia</taxon>
    </lineage>
</organism>
<evidence type="ECO:0000313" key="2">
    <source>
        <dbReference type="EMBL" id="APG59560.1"/>
    </source>
</evidence>
<dbReference type="STRING" id="1913577.LPB144_03670"/>
<dbReference type="OrthoDB" id="1418231at2"/>
<name>A0A1L3J376_9FLAO</name>
<gene>
    <name evidence="2" type="ORF">LPB144_03670</name>
</gene>
<dbReference type="InterPro" id="IPR021255">
    <property type="entry name" value="DUF2807"/>
</dbReference>
<evidence type="ECO:0000259" key="1">
    <source>
        <dbReference type="Pfam" id="PF10988"/>
    </source>
</evidence>
<dbReference type="EMBL" id="CP018153">
    <property type="protein sequence ID" value="APG59560.1"/>
    <property type="molecule type" value="Genomic_DNA"/>
</dbReference>
<feature type="domain" description="Putative auto-transporter adhesin head GIN" evidence="1">
    <location>
        <begin position="51"/>
        <end position="165"/>
    </location>
</feature>
<dbReference type="Proteomes" id="UP000182510">
    <property type="component" value="Chromosome"/>
</dbReference>
<accession>A0A1L3J376</accession>
<keyword evidence="3" id="KW-1185">Reference proteome</keyword>
<evidence type="ECO:0000313" key="3">
    <source>
        <dbReference type="Proteomes" id="UP000182510"/>
    </source>
</evidence>
<protein>
    <recommendedName>
        <fullName evidence="1">Putative auto-transporter adhesin head GIN domain-containing protein</fullName>
    </recommendedName>
</protein>
<dbReference type="AlphaFoldDB" id="A0A1L3J376"/>
<proteinExistence type="predicted"/>
<sequence length="284" mass="31483">MRNRLMNPSRFLKIGFLIGLFLIIGIEATAQKKIKGDKEVISVSGDINQPFRSIVIGNDIKLTLQQAPNNSYVLTTDQNLVDQIDFNVTDEILTISTGIKITSNKKLEVFLKYIGLEGLTLNDKSEVISKERIVSEMFKINSNGDSKFNILADVGSLDLNMHKTSSGKIDLKSGHLYLKMKDRSDLKGDLNLTNLDLLLENSASLDAKGEIDKAILNLSGRSDLKAKKLKIRTANLNTSNTSDIHIFVSKAIEILAEGKSKIYLYGNPEISLKGLTDKSRIIKK</sequence>
<dbReference type="RefSeq" id="WP_072552215.1">
    <property type="nucleotide sequence ID" value="NZ_CP018153.1"/>
</dbReference>
<dbReference type="Pfam" id="PF10988">
    <property type="entry name" value="DUF2807"/>
    <property type="match status" value="1"/>
</dbReference>
<dbReference type="Gene3D" id="2.160.20.120">
    <property type="match status" value="1"/>
</dbReference>